<evidence type="ECO:0000313" key="3">
    <source>
        <dbReference type="Proteomes" id="UP001460270"/>
    </source>
</evidence>
<dbReference type="SUPFAM" id="SSF57756">
    <property type="entry name" value="Retrovirus zinc finger-like domains"/>
    <property type="match status" value="1"/>
</dbReference>
<dbReference type="InterPro" id="IPR036875">
    <property type="entry name" value="Znf_CCHC_sf"/>
</dbReference>
<dbReference type="GO" id="GO:0008270">
    <property type="term" value="F:zinc ion binding"/>
    <property type="evidence" value="ECO:0007669"/>
    <property type="project" value="InterPro"/>
</dbReference>
<keyword evidence="3" id="KW-1185">Reference proteome</keyword>
<feature type="region of interest" description="Disordered" evidence="1">
    <location>
        <begin position="1"/>
        <end position="21"/>
    </location>
</feature>
<name>A0AAW0PMN7_9GOBI</name>
<gene>
    <name evidence="2" type="ORF">WMY93_007272</name>
</gene>
<comment type="caution">
    <text evidence="2">The sequence shown here is derived from an EMBL/GenBank/DDBJ whole genome shotgun (WGS) entry which is preliminary data.</text>
</comment>
<reference evidence="3" key="1">
    <citation type="submission" date="2024-04" db="EMBL/GenBank/DDBJ databases">
        <title>Salinicola lusitanus LLJ914,a marine bacterium isolated from the Okinawa Trough.</title>
        <authorList>
            <person name="Li J."/>
        </authorList>
    </citation>
    <scope>NUCLEOTIDE SEQUENCE [LARGE SCALE GENOMIC DNA]</scope>
</reference>
<dbReference type="AlphaFoldDB" id="A0AAW0PMN7"/>
<dbReference type="Proteomes" id="UP001460270">
    <property type="component" value="Unassembled WGS sequence"/>
</dbReference>
<sequence length="341" mass="38487">MWERNSKEDNGYKKKKKKRPLSDTSSEESYLVGMVALDREDGLFSNQHEVGKYVGEMVGDVRSVTVTRSGVVIIDCKSVCQRKNALDICAFEKGNQLFRVNCFVFDKTAKKKGVVSGVPVAFDEELFLSVDGVCGVRRLMRTVNGERDLSTSVCLSFREGMPDRVYLDYICYRVRPFERGPLRCFACQEYGHVASVCRGVRRCYRCGMSDCLNESCARQGKEPKCVHCKGNHSAGASSCPRRVSEEKICDLRVNANLSYAEAVKQVECREENKEKEVDFISVDKKNFLAFIVHVINCSLAIQSKSERIDMIIGAAKRFMNVVDVSGEELFMKLNECRKQTG</sequence>
<proteinExistence type="predicted"/>
<evidence type="ECO:0008006" key="4">
    <source>
        <dbReference type="Google" id="ProtNLM"/>
    </source>
</evidence>
<evidence type="ECO:0000256" key="1">
    <source>
        <dbReference type="SAM" id="MobiDB-lite"/>
    </source>
</evidence>
<protein>
    <recommendedName>
        <fullName evidence="4">CCHC-type domain-containing protein</fullName>
    </recommendedName>
</protein>
<dbReference type="EMBL" id="JBBPFD010000004">
    <property type="protein sequence ID" value="KAK7930877.1"/>
    <property type="molecule type" value="Genomic_DNA"/>
</dbReference>
<feature type="compositionally biased region" description="Basic and acidic residues" evidence="1">
    <location>
        <begin position="1"/>
        <end position="12"/>
    </location>
</feature>
<organism evidence="2 3">
    <name type="scientific">Mugilogobius chulae</name>
    <name type="common">yellowstripe goby</name>
    <dbReference type="NCBI Taxonomy" id="88201"/>
    <lineage>
        <taxon>Eukaryota</taxon>
        <taxon>Metazoa</taxon>
        <taxon>Chordata</taxon>
        <taxon>Craniata</taxon>
        <taxon>Vertebrata</taxon>
        <taxon>Euteleostomi</taxon>
        <taxon>Actinopterygii</taxon>
        <taxon>Neopterygii</taxon>
        <taxon>Teleostei</taxon>
        <taxon>Neoteleostei</taxon>
        <taxon>Acanthomorphata</taxon>
        <taxon>Gobiaria</taxon>
        <taxon>Gobiiformes</taxon>
        <taxon>Gobioidei</taxon>
        <taxon>Gobiidae</taxon>
        <taxon>Gobionellinae</taxon>
        <taxon>Mugilogobius</taxon>
    </lineage>
</organism>
<dbReference type="GO" id="GO:0003676">
    <property type="term" value="F:nucleic acid binding"/>
    <property type="evidence" value="ECO:0007669"/>
    <property type="project" value="InterPro"/>
</dbReference>
<accession>A0AAW0PMN7</accession>
<evidence type="ECO:0000313" key="2">
    <source>
        <dbReference type="EMBL" id="KAK7930877.1"/>
    </source>
</evidence>